<dbReference type="AlphaFoldDB" id="A0A6J6GQA2"/>
<dbReference type="InterPro" id="IPR005234">
    <property type="entry name" value="ScpB_csome_segregation"/>
</dbReference>
<keyword evidence="3" id="KW-0159">Chromosome partition</keyword>
<organism evidence="6">
    <name type="scientific">freshwater metagenome</name>
    <dbReference type="NCBI Taxonomy" id="449393"/>
    <lineage>
        <taxon>unclassified sequences</taxon>
        <taxon>metagenomes</taxon>
        <taxon>ecological metagenomes</taxon>
    </lineage>
</organism>
<evidence type="ECO:0000256" key="2">
    <source>
        <dbReference type="ARBA" id="ARBA00022618"/>
    </source>
</evidence>
<evidence type="ECO:0000256" key="3">
    <source>
        <dbReference type="ARBA" id="ARBA00022829"/>
    </source>
</evidence>
<dbReference type="NCBIfam" id="TIGR00281">
    <property type="entry name" value="SMC-Scp complex subunit ScpB"/>
    <property type="match status" value="1"/>
</dbReference>
<keyword evidence="1" id="KW-0963">Cytoplasm</keyword>
<protein>
    <submittedName>
        <fullName evidence="6">Unannotated protein</fullName>
    </submittedName>
</protein>
<sequence>MSVEMKRALEAIVMVADSPLESEMLAEITELGVDKVDALLTELAAEYAAQVRGFQLVRVAGGWRYQSHPDQSPYVERFVLDGQSAKLSAAALETLAIVAYKQPISRAQIAAIRGVSVDGVVRTIEQRGYIGEVARDPGPGQAVLFGTTPAFLERMGIDSLSDLPAIADFVPGADVVEALEHGLRVEVVIDPTLAGSETSADDRPSLGDLLDGDQSA</sequence>
<dbReference type="SUPFAM" id="SSF46785">
    <property type="entry name" value="Winged helix' DNA-binding domain"/>
    <property type="match status" value="2"/>
</dbReference>
<reference evidence="6" key="1">
    <citation type="submission" date="2020-05" db="EMBL/GenBank/DDBJ databases">
        <authorList>
            <person name="Chiriac C."/>
            <person name="Salcher M."/>
            <person name="Ghai R."/>
            <person name="Kavagutti S V."/>
        </authorList>
    </citation>
    <scope>NUCLEOTIDE SEQUENCE</scope>
</reference>
<dbReference type="PANTHER" id="PTHR34298">
    <property type="entry name" value="SEGREGATION AND CONDENSATION PROTEIN B"/>
    <property type="match status" value="1"/>
</dbReference>
<dbReference type="Pfam" id="PF04079">
    <property type="entry name" value="SMC_ScpB"/>
    <property type="match status" value="1"/>
</dbReference>
<accession>A0A6J6GQA2</accession>
<dbReference type="PANTHER" id="PTHR34298:SF2">
    <property type="entry name" value="SEGREGATION AND CONDENSATION PROTEIN B"/>
    <property type="match status" value="1"/>
</dbReference>
<evidence type="ECO:0000256" key="4">
    <source>
        <dbReference type="ARBA" id="ARBA00023306"/>
    </source>
</evidence>
<dbReference type="GO" id="GO:0051301">
    <property type="term" value="P:cell division"/>
    <property type="evidence" value="ECO:0007669"/>
    <property type="project" value="UniProtKB-KW"/>
</dbReference>
<dbReference type="GO" id="GO:0051304">
    <property type="term" value="P:chromosome separation"/>
    <property type="evidence" value="ECO:0007669"/>
    <property type="project" value="InterPro"/>
</dbReference>
<dbReference type="InterPro" id="IPR036388">
    <property type="entry name" value="WH-like_DNA-bd_sf"/>
</dbReference>
<keyword evidence="4" id="KW-0131">Cell cycle</keyword>
<name>A0A6J6GQA2_9ZZZZ</name>
<evidence type="ECO:0000256" key="1">
    <source>
        <dbReference type="ARBA" id="ARBA00022490"/>
    </source>
</evidence>
<evidence type="ECO:0000256" key="5">
    <source>
        <dbReference type="SAM" id="MobiDB-lite"/>
    </source>
</evidence>
<proteinExistence type="predicted"/>
<feature type="region of interest" description="Disordered" evidence="5">
    <location>
        <begin position="195"/>
        <end position="216"/>
    </location>
</feature>
<dbReference type="Gene3D" id="1.10.10.10">
    <property type="entry name" value="Winged helix-like DNA-binding domain superfamily/Winged helix DNA-binding domain"/>
    <property type="match status" value="2"/>
</dbReference>
<dbReference type="EMBL" id="CAEZUP010000011">
    <property type="protein sequence ID" value="CAB4601254.1"/>
    <property type="molecule type" value="Genomic_DNA"/>
</dbReference>
<gene>
    <name evidence="6" type="ORF">UFOPK1835_00420</name>
</gene>
<evidence type="ECO:0000313" key="6">
    <source>
        <dbReference type="EMBL" id="CAB4601254.1"/>
    </source>
</evidence>
<dbReference type="InterPro" id="IPR036390">
    <property type="entry name" value="WH_DNA-bd_sf"/>
</dbReference>
<keyword evidence="2" id="KW-0132">Cell division</keyword>